<dbReference type="GO" id="GO:0006355">
    <property type="term" value="P:regulation of DNA-templated transcription"/>
    <property type="evidence" value="ECO:0007669"/>
    <property type="project" value="InterPro"/>
</dbReference>
<dbReference type="OrthoDB" id="7052061at2"/>
<dbReference type="CDD" id="cd00383">
    <property type="entry name" value="trans_reg_C"/>
    <property type="match status" value="1"/>
</dbReference>
<proteinExistence type="predicted"/>
<keyword evidence="6" id="KW-1185">Reference proteome</keyword>
<dbReference type="AlphaFoldDB" id="A0A2U2N5C5"/>
<dbReference type="SMART" id="SM00862">
    <property type="entry name" value="Trans_reg_C"/>
    <property type="match status" value="1"/>
</dbReference>
<dbReference type="Proteomes" id="UP000245474">
    <property type="component" value="Unassembled WGS sequence"/>
</dbReference>
<evidence type="ECO:0000259" key="4">
    <source>
        <dbReference type="PROSITE" id="PS51755"/>
    </source>
</evidence>
<dbReference type="InterPro" id="IPR001867">
    <property type="entry name" value="OmpR/PhoB-type_DNA-bd"/>
</dbReference>
<dbReference type="InterPro" id="IPR019734">
    <property type="entry name" value="TPR_rpt"/>
</dbReference>
<dbReference type="PROSITE" id="PS50005">
    <property type="entry name" value="TPR"/>
    <property type="match status" value="1"/>
</dbReference>
<gene>
    <name evidence="5" type="ORF">DEM34_05715</name>
</gene>
<sequence>MRYLDWQLSSDLGGATHLGSGRSVRFTRAERRLLRALLDHPGSVLNRQRLLDAMAGIGSEATDRSVDFLINRLRRKLDDSARAPRYIETRYGEGYAWIAPAAVDASPASGAFLAIGPVRAGFGSSGWEAEAARYFVDGLARAFDQATVRGKAVAIDPDCPEADAFPGTPPHYTVGLHFVIGHDGRLDCTAMLRDFPRRRLLANRRLTVAADAHAAPEAPCAELARSLLDGLWFSMNYTRRYPPAADDEPLALRLHGTARELAADWATSWREAERRLRTWLAASPEDPEAALMLATTLHTKYVLQGPELLAAGDPRPADEAEMQALTEAALPHVQGSDLFVLAGARILHFACPEARDRAVRLAEEVFENGTALGAAYGTLGQLRLAEGQVAEAVALFDRALEMARPRSRYRSVLLMLKCRALVAAGEEAQARTVAGLLYGCDAQARALLPLLYAADDSIDCSAELELVLARLDAPRARGALLAHHYLAARLLPRRIQRQRLMDRPARLLTAHFGPAILPGEVLPDIPAKLRAVG</sequence>
<organism evidence="5 6">
    <name type="scientific">Sediminicurvatus halobius</name>
    <dbReference type="NCBI Taxonomy" id="2182432"/>
    <lineage>
        <taxon>Bacteria</taxon>
        <taxon>Pseudomonadati</taxon>
        <taxon>Pseudomonadota</taxon>
        <taxon>Gammaproteobacteria</taxon>
        <taxon>Chromatiales</taxon>
        <taxon>Ectothiorhodospiraceae</taxon>
        <taxon>Sediminicurvatus</taxon>
    </lineage>
</organism>
<evidence type="ECO:0000256" key="1">
    <source>
        <dbReference type="ARBA" id="ARBA00023125"/>
    </source>
</evidence>
<dbReference type="Gene3D" id="1.25.40.10">
    <property type="entry name" value="Tetratricopeptide repeat domain"/>
    <property type="match status" value="1"/>
</dbReference>
<evidence type="ECO:0000313" key="5">
    <source>
        <dbReference type="EMBL" id="PWG64376.1"/>
    </source>
</evidence>
<keyword evidence="1 3" id="KW-0238">DNA-binding</keyword>
<accession>A0A2U2N5C5</accession>
<comment type="caution">
    <text evidence="5">The sequence shown here is derived from an EMBL/GenBank/DDBJ whole genome shotgun (WGS) entry which is preliminary data.</text>
</comment>
<protein>
    <recommendedName>
        <fullName evidence="4">OmpR/PhoB-type domain-containing protein</fullName>
    </recommendedName>
</protein>
<evidence type="ECO:0000256" key="2">
    <source>
        <dbReference type="PROSITE-ProRule" id="PRU00339"/>
    </source>
</evidence>
<reference evidence="5 6" key="1">
    <citation type="submission" date="2018-05" db="EMBL/GenBank/DDBJ databases">
        <title>Spiribacter halobius sp. nov., a moderately halophilic bacterium isolated from marine solar saltern.</title>
        <authorList>
            <person name="Zheng W.-S."/>
            <person name="Lu D.-C."/>
            <person name="Du Z.-J."/>
        </authorList>
    </citation>
    <scope>NUCLEOTIDE SEQUENCE [LARGE SCALE GENOMIC DNA]</scope>
    <source>
        <strain evidence="5 6">E85</strain>
    </source>
</reference>
<dbReference type="RefSeq" id="WP_109677149.1">
    <property type="nucleotide sequence ID" value="NZ_CP086615.1"/>
</dbReference>
<dbReference type="SUPFAM" id="SSF46894">
    <property type="entry name" value="C-terminal effector domain of the bipartite response regulators"/>
    <property type="match status" value="1"/>
</dbReference>
<dbReference type="EMBL" id="QFFI01000006">
    <property type="protein sequence ID" value="PWG64376.1"/>
    <property type="molecule type" value="Genomic_DNA"/>
</dbReference>
<dbReference type="Pfam" id="PF00486">
    <property type="entry name" value="Trans_reg_C"/>
    <property type="match status" value="1"/>
</dbReference>
<dbReference type="Gene3D" id="1.10.10.10">
    <property type="entry name" value="Winged helix-like DNA-binding domain superfamily/Winged helix DNA-binding domain"/>
    <property type="match status" value="1"/>
</dbReference>
<dbReference type="PROSITE" id="PS51755">
    <property type="entry name" value="OMPR_PHOB"/>
    <property type="match status" value="1"/>
</dbReference>
<dbReference type="InterPro" id="IPR016032">
    <property type="entry name" value="Sig_transdc_resp-reg_C-effctor"/>
</dbReference>
<dbReference type="GO" id="GO:0000160">
    <property type="term" value="P:phosphorelay signal transduction system"/>
    <property type="evidence" value="ECO:0007669"/>
    <property type="project" value="InterPro"/>
</dbReference>
<evidence type="ECO:0000313" key="6">
    <source>
        <dbReference type="Proteomes" id="UP000245474"/>
    </source>
</evidence>
<feature type="domain" description="OmpR/PhoB-type" evidence="4">
    <location>
        <begin position="1"/>
        <end position="99"/>
    </location>
</feature>
<feature type="DNA-binding region" description="OmpR/PhoB-type" evidence="3">
    <location>
        <begin position="1"/>
        <end position="99"/>
    </location>
</feature>
<dbReference type="InterPro" id="IPR011990">
    <property type="entry name" value="TPR-like_helical_dom_sf"/>
</dbReference>
<name>A0A2U2N5C5_9GAMM</name>
<evidence type="ECO:0000256" key="3">
    <source>
        <dbReference type="PROSITE-ProRule" id="PRU01091"/>
    </source>
</evidence>
<keyword evidence="2" id="KW-0802">TPR repeat</keyword>
<feature type="repeat" description="TPR" evidence="2">
    <location>
        <begin position="373"/>
        <end position="406"/>
    </location>
</feature>
<dbReference type="InterPro" id="IPR036388">
    <property type="entry name" value="WH-like_DNA-bd_sf"/>
</dbReference>
<dbReference type="GO" id="GO:0003677">
    <property type="term" value="F:DNA binding"/>
    <property type="evidence" value="ECO:0007669"/>
    <property type="project" value="UniProtKB-UniRule"/>
</dbReference>